<dbReference type="RefSeq" id="WP_147664973.1">
    <property type="nucleotide sequence ID" value="NZ_VDUW01000001.1"/>
</dbReference>
<comment type="subcellular location">
    <subcellularLocation>
        <location evidence="2 6">Cytoplasm</location>
    </subcellularLocation>
</comment>
<keyword evidence="5 6" id="KW-0546">Nucleotide metabolism</keyword>
<gene>
    <name evidence="7" type="ORF">FHP05_00315</name>
</gene>
<dbReference type="PANTHER" id="PTHR43213">
    <property type="entry name" value="BIFUNCTIONAL DTTP/UTP PYROPHOSPHATASE/METHYLTRANSFERASE PROTEIN-RELATED"/>
    <property type="match status" value="1"/>
</dbReference>
<feature type="site" description="Important for substrate specificity" evidence="6">
    <location>
        <position position="153"/>
    </location>
</feature>
<dbReference type="SUPFAM" id="SSF52972">
    <property type="entry name" value="ITPase-like"/>
    <property type="match status" value="1"/>
</dbReference>
<dbReference type="GO" id="GO:0005737">
    <property type="term" value="C:cytoplasm"/>
    <property type="evidence" value="ECO:0007669"/>
    <property type="project" value="UniProtKB-SubCell"/>
</dbReference>
<dbReference type="GO" id="GO:0036218">
    <property type="term" value="F:dTTP diphosphatase activity"/>
    <property type="evidence" value="ECO:0007669"/>
    <property type="project" value="RHEA"/>
</dbReference>
<dbReference type="Proteomes" id="UP000321574">
    <property type="component" value="Unassembled WGS sequence"/>
</dbReference>
<dbReference type="InterPro" id="IPR029001">
    <property type="entry name" value="ITPase-like_fam"/>
</dbReference>
<dbReference type="NCBIfam" id="TIGR00172">
    <property type="entry name" value="maf"/>
    <property type="match status" value="1"/>
</dbReference>
<dbReference type="OrthoDB" id="9807767at2"/>
<proteinExistence type="inferred from homology"/>
<comment type="catalytic activity">
    <reaction evidence="6">
        <text>dTTP + H2O = dTMP + diphosphate + H(+)</text>
        <dbReference type="Rhea" id="RHEA:28534"/>
        <dbReference type="ChEBI" id="CHEBI:15377"/>
        <dbReference type="ChEBI" id="CHEBI:15378"/>
        <dbReference type="ChEBI" id="CHEBI:33019"/>
        <dbReference type="ChEBI" id="CHEBI:37568"/>
        <dbReference type="ChEBI" id="CHEBI:63528"/>
        <dbReference type="EC" id="3.6.1.9"/>
    </reaction>
</comment>
<keyword evidence="8" id="KW-1185">Reference proteome</keyword>
<comment type="function">
    <text evidence="6">Nucleoside triphosphate pyrophosphatase that hydrolyzes dTTP and UTP. May have a dual role in cell division arrest and in preventing the incorporation of modified nucleotides into cellular nucleic acids.</text>
</comment>
<dbReference type="HAMAP" id="MF_00528">
    <property type="entry name" value="Maf"/>
    <property type="match status" value="1"/>
</dbReference>
<evidence type="ECO:0000256" key="6">
    <source>
        <dbReference type="HAMAP-Rule" id="MF_00528"/>
    </source>
</evidence>
<dbReference type="AlphaFoldDB" id="A0A5C8P2Q9"/>
<dbReference type="EC" id="3.6.1.9" evidence="6"/>
<evidence type="ECO:0000256" key="2">
    <source>
        <dbReference type="ARBA" id="ARBA00004496"/>
    </source>
</evidence>
<keyword evidence="4 6" id="KW-0378">Hydrolase</keyword>
<comment type="catalytic activity">
    <reaction evidence="6">
        <text>UTP + H2O = UMP + diphosphate + H(+)</text>
        <dbReference type="Rhea" id="RHEA:29395"/>
        <dbReference type="ChEBI" id="CHEBI:15377"/>
        <dbReference type="ChEBI" id="CHEBI:15378"/>
        <dbReference type="ChEBI" id="CHEBI:33019"/>
        <dbReference type="ChEBI" id="CHEBI:46398"/>
        <dbReference type="ChEBI" id="CHEBI:57865"/>
        <dbReference type="EC" id="3.6.1.9"/>
    </reaction>
</comment>
<evidence type="ECO:0000256" key="5">
    <source>
        <dbReference type="ARBA" id="ARBA00023080"/>
    </source>
</evidence>
<dbReference type="EMBL" id="VDUW01000001">
    <property type="protein sequence ID" value="TXL67496.1"/>
    <property type="molecule type" value="Genomic_DNA"/>
</dbReference>
<evidence type="ECO:0000256" key="3">
    <source>
        <dbReference type="ARBA" id="ARBA00022490"/>
    </source>
</evidence>
<accession>A0A5C8P2Q9</accession>
<evidence type="ECO:0000313" key="7">
    <source>
        <dbReference type="EMBL" id="TXL67496.1"/>
    </source>
</evidence>
<evidence type="ECO:0000256" key="1">
    <source>
        <dbReference type="ARBA" id="ARBA00001968"/>
    </source>
</evidence>
<evidence type="ECO:0000256" key="4">
    <source>
        <dbReference type="ARBA" id="ARBA00022801"/>
    </source>
</evidence>
<comment type="caution">
    <text evidence="6">Lacks conserved residue(s) required for the propagation of feature annotation.</text>
</comment>
<dbReference type="InterPro" id="IPR003697">
    <property type="entry name" value="Maf-like"/>
</dbReference>
<organism evidence="7 8">
    <name type="scientific">Cerasibacillus terrae</name>
    <dbReference type="NCBI Taxonomy" id="2498845"/>
    <lineage>
        <taxon>Bacteria</taxon>
        <taxon>Bacillati</taxon>
        <taxon>Bacillota</taxon>
        <taxon>Bacilli</taxon>
        <taxon>Bacillales</taxon>
        <taxon>Bacillaceae</taxon>
        <taxon>Cerasibacillus</taxon>
    </lineage>
</organism>
<evidence type="ECO:0000313" key="8">
    <source>
        <dbReference type="Proteomes" id="UP000321574"/>
    </source>
</evidence>
<feature type="active site" description="Proton acceptor" evidence="6">
    <location>
        <position position="70"/>
    </location>
</feature>
<comment type="similarity">
    <text evidence="6">Belongs to the Maf family. YhdE subfamily.</text>
</comment>
<dbReference type="Gene3D" id="3.90.950.10">
    <property type="match status" value="1"/>
</dbReference>
<feature type="site" description="Important for substrate specificity" evidence="6">
    <location>
        <position position="13"/>
    </location>
</feature>
<comment type="caution">
    <text evidence="7">The sequence shown here is derived from an EMBL/GenBank/DDBJ whole genome shotgun (WGS) entry which is preliminary data.</text>
</comment>
<reference evidence="7 8" key="1">
    <citation type="submission" date="2019-06" db="EMBL/GenBank/DDBJ databases">
        <title>Cerasibacillus sp. nov., isolated from maize field.</title>
        <authorList>
            <person name="Lin S.-Y."/>
            <person name="Tsai C.-F."/>
            <person name="Young C.-C."/>
        </authorList>
    </citation>
    <scope>NUCLEOTIDE SEQUENCE [LARGE SCALE GENOMIC DNA]</scope>
    <source>
        <strain evidence="7 8">CC-CFT480</strain>
    </source>
</reference>
<name>A0A5C8P2Q9_9BACI</name>
<protein>
    <recommendedName>
        <fullName evidence="6">dTTP/UTP pyrophosphatase</fullName>
        <shortName evidence="6">dTTPase/UTPase</shortName>
        <ecNumber evidence="6">3.6.1.9</ecNumber>
    </recommendedName>
    <alternativeName>
        <fullName evidence="6">Nucleoside triphosphate pyrophosphatase</fullName>
    </alternativeName>
    <alternativeName>
        <fullName evidence="6">Nucleotide pyrophosphatase</fullName>
        <shortName evidence="6">Nucleotide PPase</shortName>
    </alternativeName>
</protein>
<dbReference type="Pfam" id="PF02545">
    <property type="entry name" value="Maf"/>
    <property type="match status" value="1"/>
</dbReference>
<feature type="site" description="Important for substrate specificity" evidence="6">
    <location>
        <position position="71"/>
    </location>
</feature>
<keyword evidence="3 6" id="KW-0963">Cytoplasm</keyword>
<dbReference type="PANTHER" id="PTHR43213:SF5">
    <property type="entry name" value="BIFUNCTIONAL DTTP_UTP PYROPHOSPHATASE_METHYLTRANSFERASE PROTEIN-RELATED"/>
    <property type="match status" value="1"/>
</dbReference>
<dbReference type="GO" id="GO:0009117">
    <property type="term" value="P:nucleotide metabolic process"/>
    <property type="evidence" value="ECO:0007669"/>
    <property type="project" value="UniProtKB-KW"/>
</dbReference>
<dbReference type="GO" id="GO:0036221">
    <property type="term" value="F:UTP diphosphatase activity"/>
    <property type="evidence" value="ECO:0007669"/>
    <property type="project" value="RHEA"/>
</dbReference>
<sequence>MSKKLILASSSPRRQELLNQVGISFTIRKPNIDESQIKTNDPMEKVKQLATLKGHNVPISHENEVILTADTVVSYKQKIFEKPKSKEDAYQMISRLSGSVHEVFTGVMIRSTEESKIFVERTMVEFWPLKEDEIDWYLSTDEPYDKAGAYGIQSIGAMFVKQIIGDYYNVVGLPISRVVRELREFDGGTWK</sequence>
<dbReference type="PIRSF" id="PIRSF006305">
    <property type="entry name" value="Maf"/>
    <property type="match status" value="1"/>
</dbReference>
<comment type="cofactor">
    <cofactor evidence="1 6">
        <name>a divalent metal cation</name>
        <dbReference type="ChEBI" id="CHEBI:60240"/>
    </cofactor>
</comment>
<dbReference type="CDD" id="cd00555">
    <property type="entry name" value="Maf"/>
    <property type="match status" value="1"/>
</dbReference>
<dbReference type="FunFam" id="3.90.950.10:FF:000005">
    <property type="entry name" value="7-methyl-GTP pyrophosphatase"/>
    <property type="match status" value="1"/>
</dbReference>